<keyword evidence="5 7" id="KW-1133">Transmembrane helix</keyword>
<keyword evidence="4" id="KW-0677">Repeat</keyword>
<keyword evidence="2" id="KW-0813">Transport</keyword>
<name>A0ABQ7K7Q8_9FUNG</name>
<organism evidence="9 10">
    <name type="scientific">Linnemannia gamsii</name>
    <dbReference type="NCBI Taxonomy" id="64522"/>
    <lineage>
        <taxon>Eukaryota</taxon>
        <taxon>Fungi</taxon>
        <taxon>Fungi incertae sedis</taxon>
        <taxon>Mucoromycota</taxon>
        <taxon>Mortierellomycotina</taxon>
        <taxon>Mortierellomycetes</taxon>
        <taxon>Mortierellales</taxon>
        <taxon>Mortierellaceae</taxon>
        <taxon>Linnemannia</taxon>
    </lineage>
</organism>
<protein>
    <recommendedName>
        <fullName evidence="8">ABC-2 type transporter transmembrane domain-containing protein</fullName>
    </recommendedName>
</protein>
<comment type="subcellular location">
    <subcellularLocation>
        <location evidence="1">Membrane</location>
        <topology evidence="1">Multi-pass membrane protein</topology>
    </subcellularLocation>
</comment>
<evidence type="ECO:0000256" key="1">
    <source>
        <dbReference type="ARBA" id="ARBA00004141"/>
    </source>
</evidence>
<dbReference type="InterPro" id="IPR013525">
    <property type="entry name" value="ABC2_TM"/>
</dbReference>
<dbReference type="PANTHER" id="PTHR19229">
    <property type="entry name" value="ATP-BINDING CASSETTE TRANSPORTER SUBFAMILY A ABCA"/>
    <property type="match status" value="1"/>
</dbReference>
<feature type="transmembrane region" description="Helical" evidence="7">
    <location>
        <begin position="509"/>
        <end position="532"/>
    </location>
</feature>
<feature type="transmembrane region" description="Helical" evidence="7">
    <location>
        <begin position="336"/>
        <end position="354"/>
    </location>
</feature>
<feature type="non-terminal residue" evidence="9">
    <location>
        <position position="662"/>
    </location>
</feature>
<evidence type="ECO:0000256" key="6">
    <source>
        <dbReference type="ARBA" id="ARBA00023136"/>
    </source>
</evidence>
<feature type="transmembrane region" description="Helical" evidence="7">
    <location>
        <begin position="413"/>
        <end position="432"/>
    </location>
</feature>
<dbReference type="PANTHER" id="PTHR19229:SF36">
    <property type="entry name" value="ATP-BINDING CASSETTE SUB-FAMILY A MEMBER 2"/>
    <property type="match status" value="1"/>
</dbReference>
<proteinExistence type="predicted"/>
<evidence type="ECO:0000313" key="9">
    <source>
        <dbReference type="EMBL" id="KAG0292838.1"/>
    </source>
</evidence>
<evidence type="ECO:0000256" key="7">
    <source>
        <dbReference type="SAM" id="Phobius"/>
    </source>
</evidence>
<evidence type="ECO:0000256" key="3">
    <source>
        <dbReference type="ARBA" id="ARBA00022692"/>
    </source>
</evidence>
<sequence>MFGKKKHDRIISTVSSRNDSSQIQVLMEPIAEKEMFEPLPEPVDFSNIKPTTRYQFRGMARRALSYHPDLQLWLFYIPSPDWGWNNQAKISNEYQEMVMMEYMKNPELYSHMLSAPQPFALNYDVQGYNQTVYYSTADADVARILGTSANVTRRFRSEPWPSSDSNITLFNTSHIDPANGLLGAIPLRYKQGKEQHYEFNNGIGERLTVYSTTPTYRYFESRESAEEVNLAWDKGNFSNYGYADCSHQPFGVVYFDALDVDKTKVSMTMQLGSDSYSDYKGTDGVRQIIVMSQITNALARLKFRGQYIISQGIRALPFEFQWDRLNNRAAGLSSTFMFPFALSFLLPSFVTVVVQEKEGRHRMMMAMNELGSGAYYLTHYVEFMIMQLILTIFFVIAVVSIKNDLLWDTNPGLITLLFLLWAHVQTTLSFFLASLFSRSRRASLFIYFVIALSVILASMSDMIFTEEPPFAWFIHPTFSFFYIVKKGMMQATMVNNLYPLRFSDFTAGFNSLNCIFLLLGESILFVLLTFYVDTVMPSEYGVRRPWYFPITSLFKSRSSKPALSRDIESKMAQGGSHIHHTAIHDQESMDGGDDDVHAERDRVRSQYDSDTTPLIIDNLFHCYPGKVEPALKGMSFGVKNNTVLNLLCPNGAGKSTLIHLLT</sequence>
<accession>A0ABQ7K7Q8</accession>
<dbReference type="Gene3D" id="3.40.50.300">
    <property type="entry name" value="P-loop containing nucleotide triphosphate hydrolases"/>
    <property type="match status" value="1"/>
</dbReference>
<feature type="transmembrane region" description="Helical" evidence="7">
    <location>
        <begin position="375"/>
        <end position="401"/>
    </location>
</feature>
<dbReference type="Pfam" id="PF12698">
    <property type="entry name" value="ABC2_membrane_3"/>
    <property type="match status" value="1"/>
</dbReference>
<feature type="domain" description="ABC-2 type transporter transmembrane" evidence="8">
    <location>
        <begin position="292"/>
        <end position="530"/>
    </location>
</feature>
<dbReference type="InterPro" id="IPR026082">
    <property type="entry name" value="ABCA"/>
</dbReference>
<evidence type="ECO:0000256" key="2">
    <source>
        <dbReference type="ARBA" id="ARBA00022448"/>
    </source>
</evidence>
<evidence type="ECO:0000259" key="8">
    <source>
        <dbReference type="Pfam" id="PF12698"/>
    </source>
</evidence>
<feature type="transmembrane region" description="Helical" evidence="7">
    <location>
        <begin position="470"/>
        <end position="488"/>
    </location>
</feature>
<reference evidence="9 10" key="1">
    <citation type="journal article" date="2020" name="Fungal Divers.">
        <title>Resolving the Mortierellaceae phylogeny through synthesis of multi-gene phylogenetics and phylogenomics.</title>
        <authorList>
            <person name="Vandepol N."/>
            <person name="Liber J."/>
            <person name="Desiro A."/>
            <person name="Na H."/>
            <person name="Kennedy M."/>
            <person name="Barry K."/>
            <person name="Grigoriev I.V."/>
            <person name="Miller A.N."/>
            <person name="O'Donnell K."/>
            <person name="Stajich J.E."/>
            <person name="Bonito G."/>
        </authorList>
    </citation>
    <scope>NUCLEOTIDE SEQUENCE [LARGE SCALE GENOMIC DNA]</scope>
    <source>
        <strain evidence="9 10">AD045</strain>
    </source>
</reference>
<keyword evidence="3 7" id="KW-0812">Transmembrane</keyword>
<evidence type="ECO:0000256" key="5">
    <source>
        <dbReference type="ARBA" id="ARBA00022989"/>
    </source>
</evidence>
<gene>
    <name evidence="9" type="ORF">BGZ96_003609</name>
</gene>
<comment type="caution">
    <text evidence="9">The sequence shown here is derived from an EMBL/GenBank/DDBJ whole genome shotgun (WGS) entry which is preliminary data.</text>
</comment>
<dbReference type="EMBL" id="JAAAIM010000179">
    <property type="protein sequence ID" value="KAG0292838.1"/>
    <property type="molecule type" value="Genomic_DNA"/>
</dbReference>
<feature type="transmembrane region" description="Helical" evidence="7">
    <location>
        <begin position="444"/>
        <end position="464"/>
    </location>
</feature>
<keyword evidence="10" id="KW-1185">Reference proteome</keyword>
<dbReference type="InterPro" id="IPR027417">
    <property type="entry name" value="P-loop_NTPase"/>
</dbReference>
<keyword evidence="6 7" id="KW-0472">Membrane</keyword>
<dbReference type="SUPFAM" id="SSF52540">
    <property type="entry name" value="P-loop containing nucleoside triphosphate hydrolases"/>
    <property type="match status" value="1"/>
</dbReference>
<evidence type="ECO:0000256" key="4">
    <source>
        <dbReference type="ARBA" id="ARBA00022737"/>
    </source>
</evidence>
<dbReference type="Proteomes" id="UP001194696">
    <property type="component" value="Unassembled WGS sequence"/>
</dbReference>
<evidence type="ECO:0000313" key="10">
    <source>
        <dbReference type="Proteomes" id="UP001194696"/>
    </source>
</evidence>